<reference evidence="1 2" key="1">
    <citation type="submission" date="2018-06" db="EMBL/GenBank/DDBJ databases">
        <authorList>
            <consortium name="Pathogen Informatics"/>
            <person name="Doyle S."/>
        </authorList>
    </citation>
    <scope>NUCLEOTIDE SEQUENCE [LARGE SCALE GENOMIC DNA]</scope>
    <source>
        <strain evidence="1 2">NCTC11653</strain>
    </source>
</reference>
<evidence type="ECO:0000313" key="2">
    <source>
        <dbReference type="Proteomes" id="UP000249902"/>
    </source>
</evidence>
<sequence>MSNNKKIPLEYIVREPQVRTKRPPVIFMLHGYGSNEEDLFSFT</sequence>
<gene>
    <name evidence="1" type="ORF">NCTC11653_00008</name>
</gene>
<evidence type="ECO:0000313" key="1">
    <source>
        <dbReference type="EMBL" id="SQA74130.1"/>
    </source>
</evidence>
<dbReference type="AlphaFoldDB" id="A0AAX2I6V9"/>
<comment type="caution">
    <text evidence="1">The sequence shown here is derived from an EMBL/GenBank/DDBJ whole genome shotgun (WGS) entry which is preliminary data.</text>
</comment>
<dbReference type="SUPFAM" id="SSF53474">
    <property type="entry name" value="alpha/beta-Hydrolases"/>
    <property type="match status" value="1"/>
</dbReference>
<name>A0AAX2I6V9_CAPSP</name>
<dbReference type="InterPro" id="IPR029058">
    <property type="entry name" value="AB_hydrolase_fold"/>
</dbReference>
<evidence type="ECO:0008006" key="3">
    <source>
        <dbReference type="Google" id="ProtNLM"/>
    </source>
</evidence>
<dbReference type="Proteomes" id="UP000249902">
    <property type="component" value="Unassembled WGS sequence"/>
</dbReference>
<organism evidence="1 2">
    <name type="scientific">Capnocytophaga sputigena</name>
    <dbReference type="NCBI Taxonomy" id="1019"/>
    <lineage>
        <taxon>Bacteria</taxon>
        <taxon>Pseudomonadati</taxon>
        <taxon>Bacteroidota</taxon>
        <taxon>Flavobacteriia</taxon>
        <taxon>Flavobacteriales</taxon>
        <taxon>Flavobacteriaceae</taxon>
        <taxon>Capnocytophaga</taxon>
    </lineage>
</organism>
<proteinExistence type="predicted"/>
<accession>A0AAX2I6V9</accession>
<dbReference type="EMBL" id="UAVP01000002">
    <property type="protein sequence ID" value="SQA74130.1"/>
    <property type="molecule type" value="Genomic_DNA"/>
</dbReference>
<protein>
    <recommendedName>
        <fullName evidence="3">Phospholipase</fullName>
    </recommendedName>
</protein>